<evidence type="ECO:0000256" key="1">
    <source>
        <dbReference type="ARBA" id="ARBA00004141"/>
    </source>
</evidence>
<evidence type="ECO:0000256" key="5">
    <source>
        <dbReference type="ARBA" id="ARBA00023136"/>
    </source>
</evidence>
<dbReference type="InterPro" id="IPR000537">
    <property type="entry name" value="UbiA_prenyltransferase"/>
</dbReference>
<dbReference type="PANTHER" id="PTHR11048">
    <property type="entry name" value="PRENYLTRANSFERASES"/>
    <property type="match status" value="1"/>
</dbReference>
<dbReference type="GO" id="GO:0005886">
    <property type="term" value="C:plasma membrane"/>
    <property type="evidence" value="ECO:0007669"/>
    <property type="project" value="TreeGrafter"/>
</dbReference>
<dbReference type="PANTHER" id="PTHR11048:SF5">
    <property type="entry name" value="DECAPRENYL-PHOSPHATE PHOSPHORIBOSYLTRANSFERASE"/>
    <property type="match status" value="1"/>
</dbReference>
<dbReference type="AlphaFoldDB" id="A0A1T5M369"/>
<keyword evidence="2" id="KW-1003">Cell membrane</keyword>
<feature type="transmembrane region" description="Helical" evidence="6">
    <location>
        <begin position="12"/>
        <end position="29"/>
    </location>
</feature>
<dbReference type="RefSeq" id="WP_079688738.1">
    <property type="nucleotide sequence ID" value="NZ_FUZU01000003.1"/>
</dbReference>
<keyword evidence="7" id="KW-0808">Transferase</keyword>
<dbReference type="Pfam" id="PF01040">
    <property type="entry name" value="UbiA"/>
    <property type="match status" value="1"/>
</dbReference>
<sequence length="289" mass="32517">MRFFYLLRIHHWIKNLFVFIPAFFAGRLLEKDIVLLLGQGFLCFCLMASAIYILNDYRDIEADKVHPVKKKRPLASGKVSPTLALVIMVLLFIVSLGWSYSLSANPTFAILVLVYGVINIGYSLGLKNLSLVDIFLVSSGFLIRAVAGGILIGVIISQWLIIMVFLLSIFLAFAKRRDDLVLAQTSGTALRASVRQYNIEFINTCLALISGVIMVSYIMYTISEEVVDRINRDYLYITALFVFAGLLRYLQITLVNNDSGSPTKILLTDRFIQCTIVGFVITFLIIIYI</sequence>
<dbReference type="OrthoDB" id="9803632at2"/>
<evidence type="ECO:0000313" key="8">
    <source>
        <dbReference type="Proteomes" id="UP000190961"/>
    </source>
</evidence>
<keyword evidence="4 6" id="KW-1133">Transmembrane helix</keyword>
<evidence type="ECO:0000313" key="7">
    <source>
        <dbReference type="EMBL" id="SKC82464.1"/>
    </source>
</evidence>
<dbReference type="Proteomes" id="UP000190961">
    <property type="component" value="Unassembled WGS sequence"/>
</dbReference>
<dbReference type="NCBIfam" id="NF008978">
    <property type="entry name" value="PRK12324.1-4"/>
    <property type="match status" value="1"/>
</dbReference>
<evidence type="ECO:0000256" key="3">
    <source>
        <dbReference type="ARBA" id="ARBA00022692"/>
    </source>
</evidence>
<dbReference type="InterPro" id="IPR044878">
    <property type="entry name" value="UbiA_sf"/>
</dbReference>
<dbReference type="Gene3D" id="1.10.357.140">
    <property type="entry name" value="UbiA prenyltransferase"/>
    <property type="match status" value="1"/>
</dbReference>
<dbReference type="GO" id="GO:0016765">
    <property type="term" value="F:transferase activity, transferring alkyl or aryl (other than methyl) groups"/>
    <property type="evidence" value="ECO:0007669"/>
    <property type="project" value="InterPro"/>
</dbReference>
<gene>
    <name evidence="7" type="ORF">SAMN05660236_4192</name>
</gene>
<organism evidence="7 8">
    <name type="scientific">Ohtaekwangia koreensis</name>
    <dbReference type="NCBI Taxonomy" id="688867"/>
    <lineage>
        <taxon>Bacteria</taxon>
        <taxon>Pseudomonadati</taxon>
        <taxon>Bacteroidota</taxon>
        <taxon>Cytophagia</taxon>
        <taxon>Cytophagales</taxon>
        <taxon>Fulvivirgaceae</taxon>
        <taxon>Ohtaekwangia</taxon>
    </lineage>
</organism>
<evidence type="ECO:0000256" key="2">
    <source>
        <dbReference type="ARBA" id="ARBA00022475"/>
    </source>
</evidence>
<feature type="transmembrane region" description="Helical" evidence="6">
    <location>
        <begin position="201"/>
        <end position="222"/>
    </location>
</feature>
<protein>
    <submittedName>
        <fullName evidence="7">4-hydroxybenzoate polyprenyltransferase</fullName>
    </submittedName>
</protein>
<feature type="transmembrane region" description="Helical" evidence="6">
    <location>
        <begin position="156"/>
        <end position="174"/>
    </location>
</feature>
<dbReference type="STRING" id="688867.SAMN05660236_4192"/>
<evidence type="ECO:0000256" key="4">
    <source>
        <dbReference type="ARBA" id="ARBA00022989"/>
    </source>
</evidence>
<proteinExistence type="predicted"/>
<feature type="transmembrane region" description="Helical" evidence="6">
    <location>
        <begin position="79"/>
        <end position="100"/>
    </location>
</feature>
<accession>A0A1T5M369</accession>
<evidence type="ECO:0000256" key="6">
    <source>
        <dbReference type="SAM" id="Phobius"/>
    </source>
</evidence>
<keyword evidence="8" id="KW-1185">Reference proteome</keyword>
<feature type="transmembrane region" description="Helical" evidence="6">
    <location>
        <begin position="234"/>
        <end position="250"/>
    </location>
</feature>
<reference evidence="7 8" key="1">
    <citation type="submission" date="2017-02" db="EMBL/GenBank/DDBJ databases">
        <authorList>
            <person name="Peterson S.W."/>
        </authorList>
    </citation>
    <scope>NUCLEOTIDE SEQUENCE [LARGE SCALE GENOMIC DNA]</scope>
    <source>
        <strain evidence="7 8">DSM 25262</strain>
    </source>
</reference>
<dbReference type="GO" id="GO:0009247">
    <property type="term" value="P:glycolipid biosynthetic process"/>
    <property type="evidence" value="ECO:0007669"/>
    <property type="project" value="TreeGrafter"/>
</dbReference>
<comment type="subcellular location">
    <subcellularLocation>
        <location evidence="1">Membrane</location>
        <topology evidence="1">Multi-pass membrane protein</topology>
    </subcellularLocation>
</comment>
<feature type="transmembrane region" description="Helical" evidence="6">
    <location>
        <begin position="35"/>
        <end position="54"/>
    </location>
</feature>
<keyword evidence="5 6" id="KW-0472">Membrane</keyword>
<dbReference type="EMBL" id="FUZU01000003">
    <property type="protein sequence ID" value="SKC82464.1"/>
    <property type="molecule type" value="Genomic_DNA"/>
</dbReference>
<dbReference type="CDD" id="cd13963">
    <property type="entry name" value="PT_UbiA_2"/>
    <property type="match status" value="1"/>
</dbReference>
<feature type="transmembrane region" description="Helical" evidence="6">
    <location>
        <begin position="271"/>
        <end position="288"/>
    </location>
</feature>
<name>A0A1T5M369_9BACT</name>
<feature type="transmembrane region" description="Helical" evidence="6">
    <location>
        <begin position="106"/>
        <end position="124"/>
    </location>
</feature>
<keyword evidence="3 6" id="KW-0812">Transmembrane</keyword>
<dbReference type="InterPro" id="IPR039653">
    <property type="entry name" value="Prenyltransferase"/>
</dbReference>